<dbReference type="SMART" id="SM00448">
    <property type="entry name" value="REC"/>
    <property type="match status" value="1"/>
</dbReference>
<gene>
    <name evidence="4" type="ORF">ACFFJP_08450</name>
</gene>
<evidence type="ECO:0000256" key="2">
    <source>
        <dbReference type="PROSITE-ProRule" id="PRU00169"/>
    </source>
</evidence>
<reference evidence="4 5" key="1">
    <citation type="submission" date="2024-09" db="EMBL/GenBank/DDBJ databases">
        <authorList>
            <person name="Sun Q."/>
            <person name="Mori K."/>
        </authorList>
    </citation>
    <scope>NUCLEOTIDE SEQUENCE [LARGE SCALE GENOMIC DNA]</scope>
    <source>
        <strain evidence="4 5">KCTC 23315</strain>
    </source>
</reference>
<dbReference type="PROSITE" id="PS50110">
    <property type="entry name" value="RESPONSE_REGULATORY"/>
    <property type="match status" value="1"/>
</dbReference>
<dbReference type="SUPFAM" id="SSF52172">
    <property type="entry name" value="CheY-like"/>
    <property type="match status" value="1"/>
</dbReference>
<evidence type="ECO:0000256" key="1">
    <source>
        <dbReference type="ARBA" id="ARBA00022553"/>
    </source>
</evidence>
<evidence type="ECO:0000259" key="3">
    <source>
        <dbReference type="PROSITE" id="PS50110"/>
    </source>
</evidence>
<protein>
    <submittedName>
        <fullName evidence="4">Response regulator</fullName>
    </submittedName>
</protein>
<proteinExistence type="predicted"/>
<dbReference type="PANTHER" id="PTHR44591:SF25">
    <property type="entry name" value="CHEMOTAXIS TWO-COMPONENT RESPONSE REGULATOR"/>
    <property type="match status" value="1"/>
</dbReference>
<feature type="domain" description="Response regulatory" evidence="3">
    <location>
        <begin position="4"/>
        <end position="120"/>
    </location>
</feature>
<keyword evidence="1 2" id="KW-0597">Phosphoprotein</keyword>
<dbReference type="InterPro" id="IPR001789">
    <property type="entry name" value="Sig_transdc_resp-reg_receiver"/>
</dbReference>
<dbReference type="Pfam" id="PF00072">
    <property type="entry name" value="Response_reg"/>
    <property type="match status" value="1"/>
</dbReference>
<dbReference type="RefSeq" id="WP_377242391.1">
    <property type="nucleotide sequence ID" value="NZ_JBHLXP010000001.1"/>
</dbReference>
<comment type="caution">
    <text evidence="4">The sequence shown here is derived from an EMBL/GenBank/DDBJ whole genome shotgun (WGS) entry which is preliminary data.</text>
</comment>
<evidence type="ECO:0000313" key="4">
    <source>
        <dbReference type="EMBL" id="MFC0048317.1"/>
    </source>
</evidence>
<sequence>MSKTILVVDDSASIRQVARMTLAGQGYEVLDACDGLEALKHLDGKKVHLIISDLNMPNMDGLTLLQRVKGEPAYRFTPFVMLTTESGENFMAQGKAHGARAWMVKPFKAEQLLMTVSRLLA</sequence>
<dbReference type="Gene3D" id="3.40.50.2300">
    <property type="match status" value="1"/>
</dbReference>
<dbReference type="PANTHER" id="PTHR44591">
    <property type="entry name" value="STRESS RESPONSE REGULATOR PROTEIN 1"/>
    <property type="match status" value="1"/>
</dbReference>
<dbReference type="InterPro" id="IPR011006">
    <property type="entry name" value="CheY-like_superfamily"/>
</dbReference>
<feature type="modified residue" description="4-aspartylphosphate" evidence="2">
    <location>
        <position position="53"/>
    </location>
</feature>
<name>A0ABV6BBR8_9GAMM</name>
<dbReference type="InterPro" id="IPR050595">
    <property type="entry name" value="Bact_response_regulator"/>
</dbReference>
<dbReference type="EMBL" id="JBHLXP010000001">
    <property type="protein sequence ID" value="MFC0048317.1"/>
    <property type="molecule type" value="Genomic_DNA"/>
</dbReference>
<evidence type="ECO:0000313" key="5">
    <source>
        <dbReference type="Proteomes" id="UP001589813"/>
    </source>
</evidence>
<organism evidence="4 5">
    <name type="scientific">Rheinheimera tilapiae</name>
    <dbReference type="NCBI Taxonomy" id="875043"/>
    <lineage>
        <taxon>Bacteria</taxon>
        <taxon>Pseudomonadati</taxon>
        <taxon>Pseudomonadota</taxon>
        <taxon>Gammaproteobacteria</taxon>
        <taxon>Chromatiales</taxon>
        <taxon>Chromatiaceae</taxon>
        <taxon>Rheinheimera</taxon>
    </lineage>
</organism>
<keyword evidence="5" id="KW-1185">Reference proteome</keyword>
<dbReference type="Proteomes" id="UP001589813">
    <property type="component" value="Unassembled WGS sequence"/>
</dbReference>
<accession>A0ABV6BBR8</accession>